<name>A0A261ERY1_9BIFI</name>
<dbReference type="UniPathway" id="UPA00664"/>
<dbReference type="PROSITE" id="PS01311">
    <property type="entry name" value="LGT"/>
    <property type="match status" value="1"/>
</dbReference>
<evidence type="ECO:0000256" key="7">
    <source>
        <dbReference type="HAMAP-Rule" id="MF_01147"/>
    </source>
</evidence>
<protein>
    <recommendedName>
        <fullName evidence="7">Phosphatidylglycerol--prolipoprotein diacylglyceryl transferase</fullName>
        <ecNumber evidence="7">2.5.1.145</ecNumber>
    </recommendedName>
</protein>
<comment type="similarity">
    <text evidence="1 7">Belongs to the Lgt family.</text>
</comment>
<keyword evidence="5 7" id="KW-1133">Transmembrane helix</keyword>
<evidence type="ECO:0000256" key="2">
    <source>
        <dbReference type="ARBA" id="ARBA00022475"/>
    </source>
</evidence>
<evidence type="ECO:0000256" key="8">
    <source>
        <dbReference type="SAM" id="MobiDB-lite"/>
    </source>
</evidence>
<feature type="compositionally biased region" description="Polar residues" evidence="8">
    <location>
        <begin position="329"/>
        <end position="344"/>
    </location>
</feature>
<keyword evidence="9" id="KW-0449">Lipoprotein</keyword>
<dbReference type="EMBL" id="MWWQ01000014">
    <property type="protein sequence ID" value="OZG49613.1"/>
    <property type="molecule type" value="Genomic_DNA"/>
</dbReference>
<keyword evidence="2 7" id="KW-1003">Cell membrane</keyword>
<keyword evidence="10" id="KW-1185">Reference proteome</keyword>
<dbReference type="GO" id="GO:0005886">
    <property type="term" value="C:plasma membrane"/>
    <property type="evidence" value="ECO:0007669"/>
    <property type="project" value="UniProtKB-SubCell"/>
</dbReference>
<dbReference type="EC" id="2.5.1.145" evidence="7"/>
<feature type="transmembrane region" description="Helical" evidence="7">
    <location>
        <begin position="193"/>
        <end position="211"/>
    </location>
</feature>
<feature type="transmembrane region" description="Helical" evidence="7">
    <location>
        <begin position="254"/>
        <end position="273"/>
    </location>
</feature>
<evidence type="ECO:0000313" key="10">
    <source>
        <dbReference type="Proteomes" id="UP000216454"/>
    </source>
</evidence>
<proteinExistence type="inferred from homology"/>
<feature type="region of interest" description="Disordered" evidence="8">
    <location>
        <begin position="294"/>
        <end position="428"/>
    </location>
</feature>
<dbReference type="PANTHER" id="PTHR30589">
    <property type="entry name" value="PROLIPOPROTEIN DIACYLGLYCERYL TRANSFERASE"/>
    <property type="match status" value="1"/>
</dbReference>
<dbReference type="NCBIfam" id="TIGR00544">
    <property type="entry name" value="lgt"/>
    <property type="match status" value="1"/>
</dbReference>
<keyword evidence="6 7" id="KW-0472">Membrane</keyword>
<dbReference type="InterPro" id="IPR001640">
    <property type="entry name" value="Lgt"/>
</dbReference>
<dbReference type="GO" id="GO:0008961">
    <property type="term" value="F:phosphatidylglycerol-prolipoprotein diacylglyceryl transferase activity"/>
    <property type="evidence" value="ECO:0007669"/>
    <property type="project" value="UniProtKB-UniRule"/>
</dbReference>
<reference evidence="9 10" key="1">
    <citation type="journal article" date="2017" name="BMC Genomics">
        <title>Comparative genomic and phylogenomic analyses of the Bifidobacteriaceae family.</title>
        <authorList>
            <person name="Lugli G.A."/>
            <person name="Milani C."/>
            <person name="Turroni F."/>
            <person name="Duranti S."/>
            <person name="Mancabelli L."/>
            <person name="Mangifesta M."/>
            <person name="Ferrario C."/>
            <person name="Modesto M."/>
            <person name="Mattarelli P."/>
            <person name="Jiri K."/>
            <person name="van Sinderen D."/>
            <person name="Ventura M."/>
        </authorList>
    </citation>
    <scope>NUCLEOTIDE SEQUENCE [LARGE SCALE GENOMIC DNA]</scope>
    <source>
        <strain evidence="9 10">DSM 24744</strain>
    </source>
</reference>
<gene>
    <name evidence="7" type="primary">lgt</name>
    <name evidence="9" type="ORF">PSSU_1437</name>
</gene>
<dbReference type="Proteomes" id="UP000216454">
    <property type="component" value="Unassembled WGS sequence"/>
</dbReference>
<feature type="transmembrane region" description="Helical" evidence="7">
    <location>
        <begin position="94"/>
        <end position="115"/>
    </location>
</feature>
<dbReference type="HAMAP" id="MF_01147">
    <property type="entry name" value="Lgt"/>
    <property type="match status" value="1"/>
</dbReference>
<organism evidence="9 10">
    <name type="scientific">Pseudoscardovia suis</name>
    <dbReference type="NCBI Taxonomy" id="987063"/>
    <lineage>
        <taxon>Bacteria</taxon>
        <taxon>Bacillati</taxon>
        <taxon>Actinomycetota</taxon>
        <taxon>Actinomycetes</taxon>
        <taxon>Bifidobacteriales</taxon>
        <taxon>Bifidobacteriaceae</taxon>
        <taxon>Pseudoscardovia</taxon>
    </lineage>
</organism>
<evidence type="ECO:0000256" key="3">
    <source>
        <dbReference type="ARBA" id="ARBA00022679"/>
    </source>
</evidence>
<sequence length="428" mass="46838">MNLAYIPSPGFSSINIGPVTIRMYALMILLGIIAAVAITNKRWKRLGGDFDQILDIAIIAVPCGIVGARLYHVITTPERFFGANGNFADIFRIWQGGLGIWGGILFGALGAWAWCRHKHYPMPLLADAVAPALLVAQAIGRLGNWFNQELYGAPTTLPWGLKLNPNAKGAIGTYEMCYDGKVCPSDTLFQPTFLYEMIWNLIGAALLVWLGKKLVNKLNAGCLFCCYVMWYTLGRTWIEYLRIDYAHEFLGVRINVWVSLVVFILGIVGFMLVQRFGQPTPLLSDKLFGITRAEERQRTEEEQEAARRQRERNNRQNAYKKAEGKSEESQWGSTVESTVESAEGSTKESAGEPTEEPAEEPTQAQDESTQAKGESTQSPTDVADDADDASAEGEPTPDAEGESSASDAPNEPEGESSGEAPADTAADA</sequence>
<keyword evidence="4 7" id="KW-0812">Transmembrane</keyword>
<comment type="pathway">
    <text evidence="7">Protein modification; lipoprotein biosynthesis (diacylglyceryl transfer).</text>
</comment>
<feature type="binding site" evidence="7">
    <location>
        <position position="141"/>
    </location>
    <ligand>
        <name>a 1,2-diacyl-sn-glycero-3-phospho-(1'-sn-glycerol)</name>
        <dbReference type="ChEBI" id="CHEBI:64716"/>
    </ligand>
</feature>
<dbReference type="AlphaFoldDB" id="A0A261ERY1"/>
<feature type="compositionally biased region" description="Acidic residues" evidence="8">
    <location>
        <begin position="382"/>
        <end position="401"/>
    </location>
</feature>
<evidence type="ECO:0000256" key="1">
    <source>
        <dbReference type="ARBA" id="ARBA00007150"/>
    </source>
</evidence>
<feature type="transmembrane region" description="Helical" evidence="7">
    <location>
        <begin position="218"/>
        <end position="234"/>
    </location>
</feature>
<keyword evidence="3 7" id="KW-0808">Transferase</keyword>
<comment type="subcellular location">
    <subcellularLocation>
        <location evidence="7">Cell membrane</location>
        <topology evidence="7">Multi-pass membrane protein</topology>
    </subcellularLocation>
</comment>
<comment type="catalytic activity">
    <reaction evidence="7">
        <text>L-cysteinyl-[prolipoprotein] + a 1,2-diacyl-sn-glycero-3-phospho-(1'-sn-glycerol) = an S-1,2-diacyl-sn-glyceryl-L-cysteinyl-[prolipoprotein] + sn-glycerol 1-phosphate + H(+)</text>
        <dbReference type="Rhea" id="RHEA:56712"/>
        <dbReference type="Rhea" id="RHEA-COMP:14679"/>
        <dbReference type="Rhea" id="RHEA-COMP:14680"/>
        <dbReference type="ChEBI" id="CHEBI:15378"/>
        <dbReference type="ChEBI" id="CHEBI:29950"/>
        <dbReference type="ChEBI" id="CHEBI:57685"/>
        <dbReference type="ChEBI" id="CHEBI:64716"/>
        <dbReference type="ChEBI" id="CHEBI:140658"/>
        <dbReference type="EC" id="2.5.1.145"/>
    </reaction>
</comment>
<dbReference type="Pfam" id="PF01790">
    <property type="entry name" value="LGT"/>
    <property type="match status" value="1"/>
</dbReference>
<feature type="compositionally biased region" description="Basic and acidic residues" evidence="8">
    <location>
        <begin position="294"/>
        <end position="328"/>
    </location>
</feature>
<evidence type="ECO:0000313" key="9">
    <source>
        <dbReference type="EMBL" id="OZG49613.1"/>
    </source>
</evidence>
<evidence type="ECO:0000256" key="5">
    <source>
        <dbReference type="ARBA" id="ARBA00022989"/>
    </source>
</evidence>
<comment type="function">
    <text evidence="7">Catalyzes the transfer of the diacylglyceryl group from phosphatidylglycerol to the sulfhydryl group of the N-terminal cysteine of a prolipoprotein, the first step in the formation of mature lipoproteins.</text>
</comment>
<dbReference type="PANTHER" id="PTHR30589:SF0">
    <property type="entry name" value="PHOSPHATIDYLGLYCEROL--PROLIPOPROTEIN DIACYLGLYCERYL TRANSFERASE"/>
    <property type="match status" value="1"/>
</dbReference>
<comment type="caution">
    <text evidence="9">The sequence shown here is derived from an EMBL/GenBank/DDBJ whole genome shotgun (WGS) entry which is preliminary data.</text>
</comment>
<feature type="transmembrane region" description="Helical" evidence="7">
    <location>
        <begin position="52"/>
        <end position="74"/>
    </location>
</feature>
<feature type="transmembrane region" description="Helical" evidence="7">
    <location>
        <begin position="20"/>
        <end position="40"/>
    </location>
</feature>
<feature type="compositionally biased region" description="Polar residues" evidence="8">
    <location>
        <begin position="366"/>
        <end position="380"/>
    </location>
</feature>
<accession>A0A261ERY1</accession>
<evidence type="ECO:0000256" key="4">
    <source>
        <dbReference type="ARBA" id="ARBA00022692"/>
    </source>
</evidence>
<evidence type="ECO:0000256" key="6">
    <source>
        <dbReference type="ARBA" id="ARBA00023136"/>
    </source>
</evidence>
<dbReference type="GO" id="GO:0042158">
    <property type="term" value="P:lipoprotein biosynthetic process"/>
    <property type="evidence" value="ECO:0007669"/>
    <property type="project" value="UniProtKB-UniRule"/>
</dbReference>
<dbReference type="OrthoDB" id="871140at2"/>